<dbReference type="Pfam" id="PF00078">
    <property type="entry name" value="RVT_1"/>
    <property type="match status" value="1"/>
</dbReference>
<dbReference type="Pfam" id="PF18732">
    <property type="entry name" value="HEPN_AbiA_CTD"/>
    <property type="match status" value="1"/>
</dbReference>
<dbReference type="InterPro" id="IPR041026">
    <property type="entry name" value="HEPN_AbiA_CTD"/>
</dbReference>
<protein>
    <submittedName>
        <fullName evidence="2">AbiA family abortive infection protein</fullName>
    </submittedName>
</protein>
<name>A0A6L5GP22_9FIRM</name>
<reference evidence="2" key="1">
    <citation type="journal article" date="2020" name="Appl. Environ. Microbiol.">
        <title>Medium-Chain Fatty Acid Synthesis by 'Candidatus Weimeria bifida' gen. nov., sp. nov., and 'Candidatus Pseudoramibacter fermentans' sp. nov.</title>
        <authorList>
            <person name="Scarborough M.J."/>
            <person name="Myers K.S."/>
            <person name="Donohue T.J."/>
            <person name="Noguera D.R."/>
        </authorList>
    </citation>
    <scope>NUCLEOTIDE SEQUENCE</scope>
    <source>
        <strain evidence="2">EUB1.1</strain>
    </source>
</reference>
<dbReference type="EMBL" id="VOGB01000003">
    <property type="protein sequence ID" value="MQM72005.1"/>
    <property type="molecule type" value="Genomic_DNA"/>
</dbReference>
<gene>
    <name evidence="2" type="ORF">FRC53_00920</name>
</gene>
<dbReference type="Proteomes" id="UP000473648">
    <property type="component" value="Unassembled WGS sequence"/>
</dbReference>
<feature type="domain" description="Reverse transcriptase" evidence="1">
    <location>
        <begin position="66"/>
        <end position="338"/>
    </location>
</feature>
<proteinExistence type="predicted"/>
<dbReference type="AlphaFoldDB" id="A0A6L5GP22"/>
<dbReference type="PROSITE" id="PS50878">
    <property type="entry name" value="RT_POL"/>
    <property type="match status" value="1"/>
</dbReference>
<dbReference type="InterPro" id="IPR000477">
    <property type="entry name" value="RT_dom"/>
</dbReference>
<keyword evidence="3" id="KW-1185">Reference proteome</keyword>
<accession>A0A6L5GP22</accession>
<evidence type="ECO:0000313" key="3">
    <source>
        <dbReference type="Proteomes" id="UP000473648"/>
    </source>
</evidence>
<sequence length="632" mass="74657">MACLVLKLEVVPLFGITYEIWADICEMYFSVKLGSLKSNLQWFPFTKISNEDREKIKSKEFYDAYIKTGSFVLLPSVMFQSENFIQKSDGSFRDASLISPILYLVLQSIGKEIHDQYVMQRPNVISAYYAGNYGFMRAKYKQDYDAFFKELNYCSDEYQYFIKTDITNFFANISIDRLITQIDRICNSDKIVFTQTQLQLFKELLKYCGDGKFPLIENSVASSYLATVIYLDEVDSKLYKYISEKLSVFSSFHMVRYVDDLYILISSDHPINKIHAAYNEIRNEYSSILKEYGLALNTKKCCMKKTKEINDELKKSLYDEYVNGIKHNIEELYKGELLKFLKDLSAELTNDSIDVEKYNELIEKYFSSDDIEFTANEVFNYYIYENKTELQISSVKTEIINLIKKSISFIYLDPKRLTIMIMKTKSDRAIKDFLRQLFNRNRAGKWNSYDTTIAIAYLIQSKFQYIDLLEVLSKQQPDLNKYCLYNCENSFLAFFENKSKCKLRKAIDKDYRAYYLYFMYLSEKKRENYLVAFAYFKSFFDRITADLAFKYKPNKREKRPNYNNFYQKNKIKKFYSKIDGSEEIIEKAHKLRNTNPLAHSSAELLSNENSTKELKQCIDNLSLLINKYLEMS</sequence>
<dbReference type="CDD" id="cd01646">
    <property type="entry name" value="RT_Bac_retron_I"/>
    <property type="match status" value="1"/>
</dbReference>
<dbReference type="InterPro" id="IPR030986">
    <property type="entry name" value="AbiA"/>
</dbReference>
<organism evidence="2 3">
    <name type="scientific">Candidatus Pseudoramibacter fermentans</name>
    <dbReference type="NCBI Taxonomy" id="2594427"/>
    <lineage>
        <taxon>Bacteria</taxon>
        <taxon>Bacillati</taxon>
        <taxon>Bacillota</taxon>
        <taxon>Clostridia</taxon>
        <taxon>Eubacteriales</taxon>
        <taxon>Eubacteriaceae</taxon>
        <taxon>Pseudoramibacter</taxon>
    </lineage>
</organism>
<dbReference type="NCBIfam" id="TIGR04499">
    <property type="entry name" value="abortive_AbiA"/>
    <property type="match status" value="1"/>
</dbReference>
<evidence type="ECO:0000313" key="2">
    <source>
        <dbReference type="EMBL" id="MQM72005.1"/>
    </source>
</evidence>
<comment type="caution">
    <text evidence="2">The sequence shown here is derived from an EMBL/GenBank/DDBJ whole genome shotgun (WGS) entry which is preliminary data.</text>
</comment>
<evidence type="ECO:0000259" key="1">
    <source>
        <dbReference type="PROSITE" id="PS50878"/>
    </source>
</evidence>